<evidence type="ECO:0000313" key="11">
    <source>
        <dbReference type="Proteomes" id="UP000824024"/>
    </source>
</evidence>
<evidence type="ECO:0000313" key="10">
    <source>
        <dbReference type="EMBL" id="HIZ08254.1"/>
    </source>
</evidence>
<dbReference type="PANTHER" id="PTHR43742">
    <property type="entry name" value="TRIMETHYLAMINE-N-OXIDE REDUCTASE"/>
    <property type="match status" value="1"/>
</dbReference>
<evidence type="ECO:0000256" key="2">
    <source>
        <dbReference type="ARBA" id="ARBA00010312"/>
    </source>
</evidence>
<dbReference type="Gene3D" id="3.40.50.740">
    <property type="match status" value="1"/>
</dbReference>
<dbReference type="InterPro" id="IPR009010">
    <property type="entry name" value="Asp_de-COase-like_dom_sf"/>
</dbReference>
<dbReference type="PANTHER" id="PTHR43742:SF6">
    <property type="entry name" value="OXIDOREDUCTASE YYAE-RELATED"/>
    <property type="match status" value="1"/>
</dbReference>
<keyword evidence="5" id="KW-0479">Metal-binding</keyword>
<keyword evidence="6" id="KW-0560">Oxidoreductase</keyword>
<gene>
    <name evidence="10" type="ORF">IAA08_10000</name>
</gene>
<accession>A0A9D2D4B1</accession>
<evidence type="ECO:0000256" key="5">
    <source>
        <dbReference type="ARBA" id="ARBA00022723"/>
    </source>
</evidence>
<dbReference type="PROSITE" id="PS51669">
    <property type="entry name" value="4FE4S_MOW_BIS_MGD"/>
    <property type="match status" value="1"/>
</dbReference>
<dbReference type="GO" id="GO:0043546">
    <property type="term" value="F:molybdopterin cofactor binding"/>
    <property type="evidence" value="ECO:0007669"/>
    <property type="project" value="InterPro"/>
</dbReference>
<keyword evidence="3" id="KW-0004">4Fe-4S</keyword>
<dbReference type="InterPro" id="IPR006655">
    <property type="entry name" value="Mopterin_OxRdtase_prok_CS"/>
</dbReference>
<dbReference type="InterPro" id="IPR006657">
    <property type="entry name" value="MoPterin_dinucl-bd_dom"/>
</dbReference>
<keyword evidence="7" id="KW-0408">Iron</keyword>
<dbReference type="InterPro" id="IPR050612">
    <property type="entry name" value="Prok_Mopterin_Oxidored"/>
</dbReference>
<dbReference type="SUPFAM" id="SSF50692">
    <property type="entry name" value="ADC-like"/>
    <property type="match status" value="1"/>
</dbReference>
<dbReference type="Gene3D" id="2.40.40.20">
    <property type="match status" value="1"/>
</dbReference>
<dbReference type="Pfam" id="PF04879">
    <property type="entry name" value="Molybdop_Fe4S4"/>
    <property type="match status" value="1"/>
</dbReference>
<evidence type="ECO:0000256" key="8">
    <source>
        <dbReference type="ARBA" id="ARBA00023014"/>
    </source>
</evidence>
<comment type="cofactor">
    <cofactor evidence="1">
        <name>Mo-bis(molybdopterin guanine dinucleotide)</name>
        <dbReference type="ChEBI" id="CHEBI:60539"/>
    </cofactor>
</comment>
<dbReference type="Gene3D" id="2.20.25.90">
    <property type="entry name" value="ADC-like domains"/>
    <property type="match status" value="1"/>
</dbReference>
<dbReference type="Gene3D" id="3.40.228.10">
    <property type="entry name" value="Dimethylsulfoxide Reductase, domain 2"/>
    <property type="match status" value="1"/>
</dbReference>
<comment type="caution">
    <text evidence="10">The sequence shown here is derived from an EMBL/GenBank/DDBJ whole genome shotgun (WGS) entry which is preliminary data.</text>
</comment>
<dbReference type="EMBL" id="DXCH01000269">
    <property type="protein sequence ID" value="HIZ08254.1"/>
    <property type="molecule type" value="Genomic_DNA"/>
</dbReference>
<protein>
    <submittedName>
        <fullName evidence="10">Molybdopterin-dependent oxidoreductase</fullName>
    </submittedName>
</protein>
<dbReference type="GO" id="GO:0016491">
    <property type="term" value="F:oxidoreductase activity"/>
    <property type="evidence" value="ECO:0007669"/>
    <property type="project" value="UniProtKB-KW"/>
</dbReference>
<keyword evidence="4" id="KW-0500">Molybdenum</keyword>
<dbReference type="InterPro" id="IPR006963">
    <property type="entry name" value="Mopterin_OxRdtase_4Fe-4S_dom"/>
</dbReference>
<name>A0A9D2D4B1_9FIRM</name>
<reference evidence="10" key="2">
    <citation type="submission" date="2021-04" db="EMBL/GenBank/DDBJ databases">
        <authorList>
            <person name="Gilroy R."/>
        </authorList>
    </citation>
    <scope>NUCLEOTIDE SEQUENCE</scope>
    <source>
        <strain evidence="10">CHK192-9172</strain>
    </source>
</reference>
<organism evidence="10 11">
    <name type="scientific">Candidatus Eubacterium avistercoris</name>
    <dbReference type="NCBI Taxonomy" id="2838567"/>
    <lineage>
        <taxon>Bacteria</taxon>
        <taxon>Bacillati</taxon>
        <taxon>Bacillota</taxon>
        <taxon>Clostridia</taxon>
        <taxon>Eubacteriales</taxon>
        <taxon>Eubacteriaceae</taxon>
        <taxon>Eubacterium</taxon>
    </lineage>
</organism>
<dbReference type="GO" id="GO:0051539">
    <property type="term" value="F:4 iron, 4 sulfur cluster binding"/>
    <property type="evidence" value="ECO:0007669"/>
    <property type="project" value="UniProtKB-KW"/>
</dbReference>
<evidence type="ECO:0000256" key="6">
    <source>
        <dbReference type="ARBA" id="ARBA00023002"/>
    </source>
</evidence>
<keyword evidence="8" id="KW-0411">Iron-sulfur</keyword>
<reference evidence="10" key="1">
    <citation type="journal article" date="2021" name="PeerJ">
        <title>Extensive microbial diversity within the chicken gut microbiome revealed by metagenomics and culture.</title>
        <authorList>
            <person name="Gilroy R."/>
            <person name="Ravi A."/>
            <person name="Getino M."/>
            <person name="Pursley I."/>
            <person name="Horton D.L."/>
            <person name="Alikhan N.F."/>
            <person name="Baker D."/>
            <person name="Gharbi K."/>
            <person name="Hall N."/>
            <person name="Watson M."/>
            <person name="Adriaenssens E.M."/>
            <person name="Foster-Nyarko E."/>
            <person name="Jarju S."/>
            <person name="Secka A."/>
            <person name="Antonio M."/>
            <person name="Oren A."/>
            <person name="Chaudhuri R.R."/>
            <person name="La Ragione R."/>
            <person name="Hildebrand F."/>
            <person name="Pallen M.J."/>
        </authorList>
    </citation>
    <scope>NUCLEOTIDE SEQUENCE</scope>
    <source>
        <strain evidence="10">CHK192-9172</strain>
    </source>
</reference>
<dbReference type="SUPFAM" id="SSF53706">
    <property type="entry name" value="Formate dehydrogenase/DMSO reductase, domains 1-3"/>
    <property type="match status" value="1"/>
</dbReference>
<dbReference type="AlphaFoldDB" id="A0A9D2D4B1"/>
<evidence type="ECO:0000256" key="1">
    <source>
        <dbReference type="ARBA" id="ARBA00001942"/>
    </source>
</evidence>
<dbReference type="PROSITE" id="PS00551">
    <property type="entry name" value="MOLYBDOPTERIN_PROK_1"/>
    <property type="match status" value="1"/>
</dbReference>
<dbReference type="Pfam" id="PF00384">
    <property type="entry name" value="Molybdopterin"/>
    <property type="match status" value="1"/>
</dbReference>
<proteinExistence type="inferred from homology"/>
<dbReference type="InterPro" id="IPR006656">
    <property type="entry name" value="Mopterin_OxRdtase"/>
</dbReference>
<evidence type="ECO:0000256" key="7">
    <source>
        <dbReference type="ARBA" id="ARBA00023004"/>
    </source>
</evidence>
<comment type="similarity">
    <text evidence="2">Belongs to the prokaryotic molybdopterin-containing oxidoreductase family.</text>
</comment>
<evidence type="ECO:0000256" key="4">
    <source>
        <dbReference type="ARBA" id="ARBA00022505"/>
    </source>
</evidence>
<dbReference type="Pfam" id="PF01568">
    <property type="entry name" value="Molydop_binding"/>
    <property type="match status" value="1"/>
</dbReference>
<dbReference type="CDD" id="cd00508">
    <property type="entry name" value="MopB_CT_Fdh-Nap-like"/>
    <property type="match status" value="1"/>
</dbReference>
<feature type="domain" description="4Fe-4S Mo/W bis-MGD-type" evidence="9">
    <location>
        <begin position="4"/>
        <end position="60"/>
    </location>
</feature>
<evidence type="ECO:0000259" key="9">
    <source>
        <dbReference type="PROSITE" id="PS51669"/>
    </source>
</evidence>
<sequence>MASVKIRKSSCGICSSQCPLDIRVQDGKIRSVEGGKNNPFQYGGICSKGAASRQYVYNKERILYPMKRVGKKGEGKFERISWEEAFHIIKDRLNELREKYGPESVVFYAGYPKWFRPALLRFANAFGSPNYCTESSTCFQAANLAWRSIYGNNICPPDLRHTKTLLNWSKNLYHSAVDMAETYRELKDKGVTVIAVDTRNSVTAHDASLRLQPYPGTDGALALAMANVIISEKLYDREFVQKYVYGFEEYAEYVKKFSPKEAEQITGVPAEQIVQAARIFACNKPSSILFSASSIVHHINGVQNQRAVFSLLAITGNYDVDGGNVCMPGETAPRNEYGKVTRFHEIPAIGEKDYPVWFDLPCEEANCARLSEYIAGDGPYPIKGIFALGLNHRMWPQPEKLNKELETLDFYVNSDLFLSDSSKAADLVLPACSSLEREELVFRGGAWVELTQKAIEPLGESRNDIEMIIDLMKYMGLKDQVLSGTYEEYLDYILKPSGLTVKELRKHPGGMKAVNVILPERRSWEREPVHTPSGKIELKSLVMEKYRESHGIRGLPVYCEYRDAQPYRSGEYPLILNTGSRRPQWFHARMYRLPWLAQLEKAPLVQIHPSDGAGYGIREGQRVRVVSPAGSITGYAEYNIAQKQGVVHIYHGLKGADANELIPEAWKDPVSGFPGYKSYFCRIEPGDLESGMNTSEREQ</sequence>
<dbReference type="PROSITE" id="PS00490">
    <property type="entry name" value="MOLYBDOPTERIN_PROK_2"/>
    <property type="match status" value="1"/>
</dbReference>
<dbReference type="Proteomes" id="UP000824024">
    <property type="component" value="Unassembled WGS sequence"/>
</dbReference>
<evidence type="ECO:0000256" key="3">
    <source>
        <dbReference type="ARBA" id="ARBA00022485"/>
    </source>
</evidence>
<dbReference type="GO" id="GO:0046872">
    <property type="term" value="F:metal ion binding"/>
    <property type="evidence" value="ECO:0007669"/>
    <property type="project" value="UniProtKB-KW"/>
</dbReference>
<dbReference type="InterPro" id="IPR027467">
    <property type="entry name" value="MopterinOxRdtase_cofactor_BS"/>
</dbReference>
<dbReference type="SMART" id="SM00926">
    <property type="entry name" value="Molybdop_Fe4S4"/>
    <property type="match status" value="1"/>
</dbReference>